<organism evidence="10">
    <name type="scientific">Chlamydia trachomatis serovar L2 (strain ATCC VR-902B / DSM 19102 / 434/Bu)</name>
    <dbReference type="NCBI Taxonomy" id="471472"/>
    <lineage>
        <taxon>Bacteria</taxon>
        <taxon>Pseudomonadati</taxon>
        <taxon>Chlamydiota</taxon>
        <taxon>Chlamydiia</taxon>
        <taxon>Chlamydiales</taxon>
        <taxon>Chlamydiaceae</taxon>
        <taxon>Chlamydia/Chlamydophila group</taxon>
        <taxon>Chlamydia</taxon>
    </lineage>
</organism>
<evidence type="ECO:0000256" key="7">
    <source>
        <dbReference type="ARBA" id="ARBA00023239"/>
    </source>
</evidence>
<evidence type="ECO:0000256" key="1">
    <source>
        <dbReference type="ARBA" id="ARBA00004733"/>
    </source>
</evidence>
<dbReference type="RefSeq" id="WP_009873613.1">
    <property type="nucleotide sequence ID" value="NC_010287.1"/>
</dbReference>
<dbReference type="InterPro" id="IPR018204">
    <property type="entry name" value="Trp_synthase_alpha_AS"/>
</dbReference>
<name>A0A0H3MKP4_CHLT2</name>
<dbReference type="PROSITE" id="PS00167">
    <property type="entry name" value="TRP_SYNTHASE_ALPHA"/>
    <property type="match status" value="1"/>
</dbReference>
<dbReference type="CDD" id="cd04724">
    <property type="entry name" value="Tryptophan_synthase_alpha"/>
    <property type="match status" value="1"/>
</dbReference>
<evidence type="ECO:0000256" key="4">
    <source>
        <dbReference type="ARBA" id="ARBA00022605"/>
    </source>
</evidence>
<dbReference type="EC" id="4.2.1.20" evidence="3"/>
<proteinExistence type="inferred from homology"/>
<reference evidence="10" key="1">
    <citation type="journal article" date="2008" name="Genome Res.">
        <title>Chlamydia trachomatis: genome sequence analysis of lymphogranuloma venereum isolates.</title>
        <authorList>
            <person name="Thomson N.R."/>
            <person name="Holden M.T."/>
            <person name="Carder C."/>
            <person name="Lennard N."/>
            <person name="Lockey S.J."/>
            <person name="Marsh P."/>
            <person name="Skipp P."/>
            <person name="O'Connor C.D."/>
            <person name="Goodhead I."/>
            <person name="Norbertzcak H."/>
            <person name="Harris B."/>
            <person name="Ormond D."/>
            <person name="Rance R."/>
            <person name="Quail M.A."/>
            <person name="Parkhill J."/>
            <person name="Stephens R.S."/>
            <person name="Clarke I.N."/>
        </authorList>
    </citation>
    <scope>NUCLEOTIDE SEQUENCE [LARGE SCALE GENOMIC DNA]</scope>
    <source>
        <strain evidence="10">434/Bu</strain>
        <strain evidence="11">434/Bu / ATCC VR-902B</strain>
    </source>
</reference>
<accession>A0A0H3MKP4</accession>
<keyword evidence="5" id="KW-0822">Tryptophan biosynthesis</keyword>
<evidence type="ECO:0000256" key="5">
    <source>
        <dbReference type="ARBA" id="ARBA00022822"/>
    </source>
</evidence>
<comment type="pathway">
    <text evidence="1">Amino-acid biosynthesis; L-tryptophan biosynthesis; L-tryptophan from chorismate: step 5/5.</text>
</comment>
<dbReference type="EMBL" id="AM884176">
    <property type="protein sequence ID" value="CAP03862.1"/>
    <property type="molecule type" value="Genomic_DNA"/>
</dbReference>
<dbReference type="GO" id="GO:0005829">
    <property type="term" value="C:cytosol"/>
    <property type="evidence" value="ECO:0007669"/>
    <property type="project" value="TreeGrafter"/>
</dbReference>
<gene>
    <name evidence="10" type="primary">trpA</name>
    <name evidence="10" type="ordered locus">CTL0424</name>
</gene>
<keyword evidence="6" id="KW-0057">Aromatic amino acid biosynthesis</keyword>
<keyword evidence="4" id="KW-0028">Amino-acid biosynthesis</keyword>
<dbReference type="InterPro" id="IPR011060">
    <property type="entry name" value="RibuloseP-bd_barrel"/>
</dbReference>
<dbReference type="SUPFAM" id="SSF51366">
    <property type="entry name" value="Ribulose-phoshate binding barrel"/>
    <property type="match status" value="1"/>
</dbReference>
<dbReference type="InterPro" id="IPR002028">
    <property type="entry name" value="Trp_synthase_suA"/>
</dbReference>
<evidence type="ECO:0000256" key="6">
    <source>
        <dbReference type="ARBA" id="ARBA00023141"/>
    </source>
</evidence>
<evidence type="ECO:0000313" key="11">
    <source>
        <dbReference type="Proteomes" id="UP000000795"/>
    </source>
</evidence>
<dbReference type="PANTHER" id="PTHR43406">
    <property type="entry name" value="TRYPTOPHAN SYNTHASE, ALPHA CHAIN"/>
    <property type="match status" value="1"/>
</dbReference>
<evidence type="ECO:0000256" key="3">
    <source>
        <dbReference type="ARBA" id="ARBA00012043"/>
    </source>
</evidence>
<dbReference type="PATRIC" id="fig|471472.4.peg.459"/>
<evidence type="ECO:0000256" key="9">
    <source>
        <dbReference type="RuleBase" id="RU003662"/>
    </source>
</evidence>
<protein>
    <recommendedName>
        <fullName evidence="3">tryptophan synthase</fullName>
        <ecNumber evidence="3">4.2.1.20</ecNumber>
    </recommendedName>
</protein>
<dbReference type="GO" id="GO:0004834">
    <property type="term" value="F:tryptophan synthase activity"/>
    <property type="evidence" value="ECO:0007669"/>
    <property type="project" value="UniProtKB-EC"/>
</dbReference>
<evidence type="ECO:0000256" key="8">
    <source>
        <dbReference type="ARBA" id="ARBA00049047"/>
    </source>
</evidence>
<sequence length="253" mass="28101">MSKLTQVFKQTKPCIGYLTAGDGGTSYTIEAAKALIQGGVDILELGFPFSDPVADNPEIQVSHDRALAENLTSETLLEIVEGIRAFNQEVPLILYSYYNPLLQRDLDYLRRLKDAGINGVCVIDLPAPLSHGEKSPFFEDLLAVGLDPILLISAGTTPERMSLIQEYARGFLYYIPYEATRDSEVGIKEEFRKVREHFDLPIVDRRDICDKKEAAHVLNYSDGFIVKTAFVHQTTMDSSVETLTALAQTVIPG</sequence>
<dbReference type="Gene3D" id="3.20.20.70">
    <property type="entry name" value="Aldolase class I"/>
    <property type="match status" value="1"/>
</dbReference>
<dbReference type="HOGENOM" id="CLU_016734_0_0_0"/>
<keyword evidence="7" id="KW-0456">Lyase</keyword>
<dbReference type="Proteomes" id="UP001154402">
    <property type="component" value="Chromosome"/>
</dbReference>
<comment type="catalytic activity">
    <reaction evidence="8">
        <text>(1S,2R)-1-C-(indol-3-yl)glycerol 3-phosphate + L-serine = D-glyceraldehyde 3-phosphate + L-tryptophan + H2O</text>
        <dbReference type="Rhea" id="RHEA:10532"/>
        <dbReference type="ChEBI" id="CHEBI:15377"/>
        <dbReference type="ChEBI" id="CHEBI:33384"/>
        <dbReference type="ChEBI" id="CHEBI:57912"/>
        <dbReference type="ChEBI" id="CHEBI:58866"/>
        <dbReference type="ChEBI" id="CHEBI:59776"/>
        <dbReference type="EC" id="4.2.1.20"/>
    </reaction>
</comment>
<dbReference type="Pfam" id="PF00290">
    <property type="entry name" value="Trp_syntA"/>
    <property type="match status" value="1"/>
</dbReference>
<comment type="subunit">
    <text evidence="2">Tetramer of two alpha and two beta chains.</text>
</comment>
<evidence type="ECO:0000256" key="2">
    <source>
        <dbReference type="ARBA" id="ARBA00011270"/>
    </source>
</evidence>
<comment type="similarity">
    <text evidence="9">Belongs to the TrpA family.</text>
</comment>
<dbReference type="KEGG" id="ctb:CTL0424"/>
<dbReference type="PANTHER" id="PTHR43406:SF1">
    <property type="entry name" value="TRYPTOPHAN SYNTHASE ALPHA CHAIN, CHLOROPLASTIC"/>
    <property type="match status" value="1"/>
</dbReference>
<dbReference type="AlphaFoldDB" id="A0A0H3MKP4"/>
<dbReference type="UniPathway" id="UPA00035">
    <property type="reaction ID" value="UER00044"/>
</dbReference>
<dbReference type="NCBIfam" id="TIGR00262">
    <property type="entry name" value="trpA"/>
    <property type="match status" value="1"/>
</dbReference>
<dbReference type="InterPro" id="IPR013785">
    <property type="entry name" value="Aldolase_TIM"/>
</dbReference>
<evidence type="ECO:0000313" key="10">
    <source>
        <dbReference type="EMBL" id="CAP03862.1"/>
    </source>
</evidence>